<organism evidence="1 2">
    <name type="scientific">Melastoma candidum</name>
    <dbReference type="NCBI Taxonomy" id="119954"/>
    <lineage>
        <taxon>Eukaryota</taxon>
        <taxon>Viridiplantae</taxon>
        <taxon>Streptophyta</taxon>
        <taxon>Embryophyta</taxon>
        <taxon>Tracheophyta</taxon>
        <taxon>Spermatophyta</taxon>
        <taxon>Magnoliopsida</taxon>
        <taxon>eudicotyledons</taxon>
        <taxon>Gunneridae</taxon>
        <taxon>Pentapetalae</taxon>
        <taxon>rosids</taxon>
        <taxon>malvids</taxon>
        <taxon>Myrtales</taxon>
        <taxon>Melastomataceae</taxon>
        <taxon>Melastomatoideae</taxon>
        <taxon>Melastomateae</taxon>
        <taxon>Melastoma</taxon>
    </lineage>
</organism>
<dbReference type="EMBL" id="CM042888">
    <property type="protein sequence ID" value="KAI4324484.1"/>
    <property type="molecule type" value="Genomic_DNA"/>
</dbReference>
<reference evidence="2" key="1">
    <citation type="journal article" date="2023" name="Front. Plant Sci.">
        <title>Chromosomal-level genome assembly of Melastoma candidum provides insights into trichome evolution.</title>
        <authorList>
            <person name="Zhong Y."/>
            <person name="Wu W."/>
            <person name="Sun C."/>
            <person name="Zou P."/>
            <person name="Liu Y."/>
            <person name="Dai S."/>
            <person name="Zhou R."/>
        </authorList>
    </citation>
    <scope>NUCLEOTIDE SEQUENCE [LARGE SCALE GENOMIC DNA]</scope>
</reference>
<accession>A0ACB9MM50</accession>
<evidence type="ECO:0000313" key="1">
    <source>
        <dbReference type="EMBL" id="KAI4324484.1"/>
    </source>
</evidence>
<dbReference type="Proteomes" id="UP001057402">
    <property type="component" value="Chromosome 9"/>
</dbReference>
<keyword evidence="2" id="KW-1185">Reference proteome</keyword>
<name>A0ACB9MM50_9MYRT</name>
<comment type="caution">
    <text evidence="1">The sequence shown here is derived from an EMBL/GenBank/DDBJ whole genome shotgun (WGS) entry which is preliminary data.</text>
</comment>
<protein>
    <submittedName>
        <fullName evidence="1">Uncharacterized protein</fullName>
    </submittedName>
</protein>
<sequence>MSTRYSLKRGNRFLRKNRKWPLPSYYSRWHLALRQEEALQSLKTAAKSYPIPDAVSTLLDSFSSHDCDPTPQSYGFLLNLLCSTGQYRQIPPLLDRLEKVEAFEVPEFVFRQLISSYGGMGRVDDAIDLFYRIPRFRCVPTVHSLNALLFMLCSKGESARMVPAVLSKCREMGVRVDESSFRVLIGALCRFRKVGWAVEVVRIVVGEGFGVDVETCSRILSYWSDQGAVDRAGIGILGFVEEMRKIGFCPEVVDYANVIKFLMRNEKVSDAYNVLNQMKDEGVWPNVACYTMIMSGLIKEDEFEKADELFDELLVSGMVPDVSAYNVYIMSLCKRDDIEAAIEVASGMGELGCHPNEATYLIIFERLIKAGNLSRAEMLLKEIQAKGIQLNRRNYQFLIDSFLAVSEVKEVVDLPDGLLDKLVNTSL</sequence>
<evidence type="ECO:0000313" key="2">
    <source>
        <dbReference type="Proteomes" id="UP001057402"/>
    </source>
</evidence>
<proteinExistence type="predicted"/>
<gene>
    <name evidence="1" type="ORF">MLD38_029971</name>
</gene>